<evidence type="ECO:0000313" key="8">
    <source>
        <dbReference type="Proteomes" id="UP000734854"/>
    </source>
</evidence>
<gene>
    <name evidence="7" type="ORF">ZIOFF_042450</name>
</gene>
<organism evidence="7 8">
    <name type="scientific">Zingiber officinale</name>
    <name type="common">Ginger</name>
    <name type="synonym">Amomum zingiber</name>
    <dbReference type="NCBI Taxonomy" id="94328"/>
    <lineage>
        <taxon>Eukaryota</taxon>
        <taxon>Viridiplantae</taxon>
        <taxon>Streptophyta</taxon>
        <taxon>Embryophyta</taxon>
        <taxon>Tracheophyta</taxon>
        <taxon>Spermatophyta</taxon>
        <taxon>Magnoliopsida</taxon>
        <taxon>Liliopsida</taxon>
        <taxon>Zingiberales</taxon>
        <taxon>Zingiberaceae</taxon>
        <taxon>Zingiber</taxon>
    </lineage>
</organism>
<feature type="domain" description="Glycosyltransferase N-terminal" evidence="6">
    <location>
        <begin position="12"/>
        <end position="255"/>
    </location>
</feature>
<dbReference type="Pfam" id="PF26168">
    <property type="entry name" value="Glyco_transf_N"/>
    <property type="match status" value="1"/>
</dbReference>
<evidence type="ECO:0000256" key="1">
    <source>
        <dbReference type="ARBA" id="ARBA00009995"/>
    </source>
</evidence>
<proteinExistence type="inferred from homology"/>
<keyword evidence="3" id="KW-0328">Glycosyltransferase</keyword>
<comment type="caution">
    <text evidence="7">The sequence shown here is derived from an EMBL/GenBank/DDBJ whole genome shotgun (WGS) entry which is preliminary data.</text>
</comment>
<accession>A0A8J5G2B1</accession>
<dbReference type="OrthoDB" id="5835829at2759"/>
<dbReference type="PROSITE" id="PS00375">
    <property type="entry name" value="UDPGT"/>
    <property type="match status" value="1"/>
</dbReference>
<dbReference type="CDD" id="cd03784">
    <property type="entry name" value="GT1_Gtf-like"/>
    <property type="match status" value="1"/>
</dbReference>
<keyword evidence="8" id="KW-1185">Reference proteome</keyword>
<dbReference type="InterPro" id="IPR058980">
    <property type="entry name" value="Glyco_transf_N"/>
</dbReference>
<feature type="compositionally biased region" description="Basic and acidic residues" evidence="5">
    <location>
        <begin position="447"/>
        <end position="471"/>
    </location>
</feature>
<evidence type="ECO:0000256" key="4">
    <source>
        <dbReference type="RuleBase" id="RU362057"/>
    </source>
</evidence>
<dbReference type="InterPro" id="IPR002213">
    <property type="entry name" value="UDP_glucos_trans"/>
</dbReference>
<dbReference type="EMBL" id="JACMSC010000012">
    <property type="protein sequence ID" value="KAG6494689.1"/>
    <property type="molecule type" value="Genomic_DNA"/>
</dbReference>
<comment type="similarity">
    <text evidence="1 3">Belongs to the UDP-glycosyltransferase family.</text>
</comment>
<dbReference type="EC" id="2.4.1.-" evidence="4"/>
<protein>
    <recommendedName>
        <fullName evidence="4">Glycosyltransferase</fullName>
        <ecNumber evidence="4">2.4.1.-</ecNumber>
    </recommendedName>
</protein>
<dbReference type="PANTHER" id="PTHR48047">
    <property type="entry name" value="GLYCOSYLTRANSFERASE"/>
    <property type="match status" value="1"/>
</dbReference>
<dbReference type="AlphaFoldDB" id="A0A8J5G2B1"/>
<dbReference type="Proteomes" id="UP000734854">
    <property type="component" value="Unassembled WGS sequence"/>
</dbReference>
<evidence type="ECO:0000259" key="6">
    <source>
        <dbReference type="Pfam" id="PF26168"/>
    </source>
</evidence>
<evidence type="ECO:0000256" key="2">
    <source>
        <dbReference type="ARBA" id="ARBA00022679"/>
    </source>
</evidence>
<feature type="region of interest" description="Disordered" evidence="5">
    <location>
        <begin position="447"/>
        <end position="474"/>
    </location>
</feature>
<keyword evidence="2 3" id="KW-0808">Transferase</keyword>
<dbReference type="InterPro" id="IPR035595">
    <property type="entry name" value="UDP_glycos_trans_CS"/>
</dbReference>
<evidence type="ECO:0000256" key="3">
    <source>
        <dbReference type="RuleBase" id="RU003718"/>
    </source>
</evidence>
<dbReference type="FunFam" id="3.40.50.2000:FF:000063">
    <property type="entry name" value="Glycosyltransferase"/>
    <property type="match status" value="1"/>
</dbReference>
<reference evidence="7 8" key="1">
    <citation type="submission" date="2020-08" db="EMBL/GenBank/DDBJ databases">
        <title>Plant Genome Project.</title>
        <authorList>
            <person name="Zhang R.-G."/>
        </authorList>
    </citation>
    <scope>NUCLEOTIDE SEQUENCE [LARGE SCALE GENOMIC DNA]</scope>
    <source>
        <tissue evidence="7">Rhizome</tissue>
    </source>
</reference>
<evidence type="ECO:0000313" key="7">
    <source>
        <dbReference type="EMBL" id="KAG6494689.1"/>
    </source>
</evidence>
<sequence>MSGSNRKPAHFVLIPFLAQGHMIPMIDLARVLSLRGALVTVVTTPANASRCAYVVDRANDAAGGDEPPIRLVEIRFPCAEAGLPEGCESIDLIPSADLIHNFFTAFGMLREPLLLHLRQQRGRPKPSCLVSDSCVLWTGDVARELRIPRLIFESPSCFYLLCSHAVSELEHAEDSASSPFEPLLVPELPHRVETVRAQSSRFFDLPGFKRYREEWVEDQSSAHGFLINTFRELESPYLDGYEKAVGKRVWPVGPFALCYKDGEKVSRGNRVATDVADRILKWLDANEPGSVVYVNFGSLVKNSPSHLQAVGLGLEASNRPFLWAVKQEETSGEEMEAWLSLFEERTRARGLTTRGWVPQVLILSHPSVGGFMTHCGWNSTLEAVAAGVPMITWPHFWDQFLNEKLVVNVLGIGVALKPNTEAVFISHLSHGLISGEDVEKAVKELMDGGEEGKERRKRARELGEKARKAMEEGGSSYEQANLMIQRVLELGEELDPDCI</sequence>
<dbReference type="GO" id="GO:0035251">
    <property type="term" value="F:UDP-glucosyltransferase activity"/>
    <property type="evidence" value="ECO:0007669"/>
    <property type="project" value="TreeGrafter"/>
</dbReference>
<name>A0A8J5G2B1_ZINOF</name>
<dbReference type="PANTHER" id="PTHR48047:SF182">
    <property type="entry name" value="GLYCOSYLTRANSFERASE"/>
    <property type="match status" value="1"/>
</dbReference>
<evidence type="ECO:0000256" key="5">
    <source>
        <dbReference type="SAM" id="MobiDB-lite"/>
    </source>
</evidence>
<dbReference type="Pfam" id="PF00201">
    <property type="entry name" value="UDPGT"/>
    <property type="match status" value="1"/>
</dbReference>